<sequence>MEDANLNETISEHAEEADVHLDRTRWWFASAAFPMIAGTLGPVASAFSICALVKPWRQNILPGSDITSAVYIDDPSWLIAINAAQLVIAVIGNLFLLLNMTKRVRFSVAQPITIIGWYISSFLLIALCATASGPLLPPYEVNELVWSQAFYYGIFAAVLYFIVASLMVITVWGAKAGHYPSHFELTMSQRTLMLQTILFLTYLLVGALIFSHIEGWIYLDAVYWADVTLFTVGLGDITLKTKLGRGLMIPYALIGITTLGLVIGSIRSLMLDRGKKRLDARMLEKRRRRFVKRLMRSSHGEVLEPIEEEDADYYPEMKPYDNLQTAPKAELQRRHKEFHLMRKIQDQTSSQRRWMAMGISTGSWAVLWLVGAKIFQECEAPFQNWSYFDGVYFSFQAMSTIGYGDRTPMSNSGKAFFVFWSLLALPTLTILISNAGDTIVKGIRDATVLLGNITILPGERGYKMDIKHFLSKLSFGALFTENTIHELPPGFIGAALGHSDEDENGNEEDDESSSSASSTSAGQSNGGEEARTEVKSSQKTRSGEPSEKNTRKITVPKRKGTGDKSKKPRKGDTEPFDGQTIPEQLPKTRAEYRLLLIDEIRRVSQHLQQSPPWKYTYQEW</sequence>
<comment type="caution">
    <text evidence="1">The sequence shown here is derived from an EMBL/GenBank/DDBJ whole genome shotgun (WGS) entry which is preliminary data.</text>
</comment>
<keyword evidence="2" id="KW-1185">Reference proteome</keyword>
<evidence type="ECO:0000313" key="2">
    <source>
        <dbReference type="Proteomes" id="UP001153332"/>
    </source>
</evidence>
<organism evidence="1 2">
    <name type="scientific">Lasiodiplodia mahajangana</name>
    <dbReference type="NCBI Taxonomy" id="1108764"/>
    <lineage>
        <taxon>Eukaryota</taxon>
        <taxon>Fungi</taxon>
        <taxon>Dikarya</taxon>
        <taxon>Ascomycota</taxon>
        <taxon>Pezizomycotina</taxon>
        <taxon>Dothideomycetes</taxon>
        <taxon>Dothideomycetes incertae sedis</taxon>
        <taxon>Botryosphaeriales</taxon>
        <taxon>Botryosphaeriaceae</taxon>
        <taxon>Lasiodiplodia</taxon>
    </lineage>
</organism>
<accession>A0ACC2JB90</accession>
<dbReference type="Proteomes" id="UP001153332">
    <property type="component" value="Unassembled WGS sequence"/>
</dbReference>
<dbReference type="EMBL" id="JAPUUL010002848">
    <property type="protein sequence ID" value="KAJ8124681.1"/>
    <property type="molecule type" value="Genomic_DNA"/>
</dbReference>
<name>A0ACC2JB90_9PEZI</name>
<protein>
    <submittedName>
        <fullName evidence="1">Uncharacterized protein</fullName>
    </submittedName>
</protein>
<reference evidence="1" key="1">
    <citation type="submission" date="2022-12" db="EMBL/GenBank/DDBJ databases">
        <title>Genome Sequence of Lasiodiplodia mahajangana.</title>
        <authorList>
            <person name="Buettner E."/>
        </authorList>
    </citation>
    <scope>NUCLEOTIDE SEQUENCE</scope>
    <source>
        <strain evidence="1">VT137</strain>
    </source>
</reference>
<proteinExistence type="predicted"/>
<evidence type="ECO:0000313" key="1">
    <source>
        <dbReference type="EMBL" id="KAJ8124681.1"/>
    </source>
</evidence>
<gene>
    <name evidence="1" type="ORF">O1611_g8958</name>
</gene>